<name>X1A4W6_9ZZZZ</name>
<sequence length="265" mass="29161">MPARFQILQSEATRNLVENPSAETNIIDWGAHGAAIAQSMLEARFGRHSVQAITNGAAINEGVSIRSYPNTSGTNYAGSIYVRGGGNLRLRLRDNFNGDEFISPAFSPSANRWIRIQDLIGRTGLIASNDLRIYVETVGVEVATFYVDGAQIEEGTYTTTYCDGEQDGCRWNIEKHGSVSDRLDNERSGGRFIDLVEEDSDLYITMAGGIGMPPLRHNLQGRALLPGLEFQSTKILPRTITLTIWTKNKDASPKNLNLIQGRIQA</sequence>
<organism evidence="1">
    <name type="scientific">marine sediment metagenome</name>
    <dbReference type="NCBI Taxonomy" id="412755"/>
    <lineage>
        <taxon>unclassified sequences</taxon>
        <taxon>metagenomes</taxon>
        <taxon>ecological metagenomes</taxon>
    </lineage>
</organism>
<protein>
    <submittedName>
        <fullName evidence="1">Uncharacterized protein</fullName>
    </submittedName>
</protein>
<dbReference type="Gene3D" id="2.60.120.260">
    <property type="entry name" value="Galactose-binding domain-like"/>
    <property type="match status" value="1"/>
</dbReference>
<dbReference type="EMBL" id="BART01017389">
    <property type="protein sequence ID" value="GAG77175.1"/>
    <property type="molecule type" value="Genomic_DNA"/>
</dbReference>
<gene>
    <name evidence="1" type="ORF">S01H4_33121</name>
</gene>
<dbReference type="AlphaFoldDB" id="X1A4W6"/>
<reference evidence="1" key="1">
    <citation type="journal article" date="2014" name="Front. Microbiol.">
        <title>High frequency of phylogenetically diverse reductive dehalogenase-homologous genes in deep subseafloor sedimentary metagenomes.</title>
        <authorList>
            <person name="Kawai M."/>
            <person name="Futagami T."/>
            <person name="Toyoda A."/>
            <person name="Takaki Y."/>
            <person name="Nishi S."/>
            <person name="Hori S."/>
            <person name="Arai W."/>
            <person name="Tsubouchi T."/>
            <person name="Morono Y."/>
            <person name="Uchiyama I."/>
            <person name="Ito T."/>
            <person name="Fujiyama A."/>
            <person name="Inagaki F."/>
            <person name="Takami H."/>
        </authorList>
    </citation>
    <scope>NUCLEOTIDE SEQUENCE</scope>
    <source>
        <strain evidence="1">Expedition CK06-06</strain>
    </source>
</reference>
<feature type="non-terminal residue" evidence="1">
    <location>
        <position position="265"/>
    </location>
</feature>
<evidence type="ECO:0000313" key="1">
    <source>
        <dbReference type="EMBL" id="GAG77175.1"/>
    </source>
</evidence>
<proteinExistence type="predicted"/>
<accession>X1A4W6</accession>
<comment type="caution">
    <text evidence="1">The sequence shown here is derived from an EMBL/GenBank/DDBJ whole genome shotgun (WGS) entry which is preliminary data.</text>
</comment>